<reference evidence="2" key="1">
    <citation type="submission" date="2022-11" db="UniProtKB">
        <authorList>
            <consortium name="WormBaseParasite"/>
        </authorList>
    </citation>
    <scope>IDENTIFICATION</scope>
</reference>
<sequence>MAKLLRWSRAGARMAAGVSGGSRLTKDSIELMRSVFGSISGCMEFIASSTCNMASVPASVAAAAFQICPETGGVTKFDGGAAVELCGTCCVAFLLDESLLKRSKMLENQFKDNLFDKHSRFKNIPHPNLPITTALMFVPSRYRIDLKDYAANVQRLLTEAWKSAKENMVRLMDQYLKKIIICDIRP</sequence>
<dbReference type="WBParaSite" id="nRc.2.0.1.t06065-RA">
    <property type="protein sequence ID" value="nRc.2.0.1.t06065-RA"/>
    <property type="gene ID" value="nRc.2.0.1.g06065"/>
</dbReference>
<dbReference type="AlphaFoldDB" id="A0A915HW92"/>
<organism evidence="1 2">
    <name type="scientific">Romanomermis culicivorax</name>
    <name type="common">Nematode worm</name>
    <dbReference type="NCBI Taxonomy" id="13658"/>
    <lineage>
        <taxon>Eukaryota</taxon>
        <taxon>Metazoa</taxon>
        <taxon>Ecdysozoa</taxon>
        <taxon>Nematoda</taxon>
        <taxon>Enoplea</taxon>
        <taxon>Dorylaimia</taxon>
        <taxon>Mermithida</taxon>
        <taxon>Mermithoidea</taxon>
        <taxon>Mermithidae</taxon>
        <taxon>Romanomermis</taxon>
    </lineage>
</organism>
<accession>A0A915HW92</accession>
<name>A0A915HW92_ROMCU</name>
<dbReference type="Proteomes" id="UP000887565">
    <property type="component" value="Unplaced"/>
</dbReference>
<protein>
    <submittedName>
        <fullName evidence="2">Uncharacterized protein</fullName>
    </submittedName>
</protein>
<keyword evidence="1" id="KW-1185">Reference proteome</keyword>
<evidence type="ECO:0000313" key="1">
    <source>
        <dbReference type="Proteomes" id="UP000887565"/>
    </source>
</evidence>
<proteinExistence type="predicted"/>
<evidence type="ECO:0000313" key="2">
    <source>
        <dbReference type="WBParaSite" id="nRc.2.0.1.t06065-RA"/>
    </source>
</evidence>